<evidence type="ECO:0000313" key="2">
    <source>
        <dbReference type="Proteomes" id="UP000007800"/>
    </source>
</evidence>
<dbReference type="RefSeq" id="XP_002768017.1">
    <property type="nucleotide sequence ID" value="XM_002767971.1"/>
</dbReference>
<dbReference type="EMBL" id="GG684702">
    <property type="protein sequence ID" value="EER00735.1"/>
    <property type="molecule type" value="Genomic_DNA"/>
</dbReference>
<name>C5LRA6_PERM5</name>
<organism evidence="2">
    <name type="scientific">Perkinsus marinus (strain ATCC 50983 / TXsc)</name>
    <dbReference type="NCBI Taxonomy" id="423536"/>
    <lineage>
        <taxon>Eukaryota</taxon>
        <taxon>Sar</taxon>
        <taxon>Alveolata</taxon>
        <taxon>Perkinsozoa</taxon>
        <taxon>Perkinsea</taxon>
        <taxon>Perkinsida</taxon>
        <taxon>Perkinsidae</taxon>
        <taxon>Perkinsus</taxon>
    </lineage>
</organism>
<protein>
    <submittedName>
        <fullName evidence="1">Uncharacterized protein</fullName>
    </submittedName>
</protein>
<dbReference type="AlphaFoldDB" id="C5LRA6"/>
<proteinExistence type="predicted"/>
<keyword evidence="2" id="KW-1185">Reference proteome</keyword>
<evidence type="ECO:0000313" key="1">
    <source>
        <dbReference type="EMBL" id="EER00735.1"/>
    </source>
</evidence>
<accession>C5LRA6</accession>
<reference evidence="1 2" key="1">
    <citation type="submission" date="2008-07" db="EMBL/GenBank/DDBJ databases">
        <authorList>
            <person name="El-Sayed N."/>
            <person name="Caler E."/>
            <person name="Inman J."/>
            <person name="Amedeo P."/>
            <person name="Hass B."/>
            <person name="Wortman J."/>
        </authorList>
    </citation>
    <scope>NUCLEOTIDE SEQUENCE [LARGE SCALE GENOMIC DNA]</scope>
    <source>
        <strain evidence="2">ATCC 50983 / TXsc</strain>
    </source>
</reference>
<feature type="non-terminal residue" evidence="1">
    <location>
        <position position="77"/>
    </location>
</feature>
<sequence length="77" mass="7853">MPPAVASPLQTTQAQIVTAQVTSPVPDAPTPSDDPQSSIVKWPIPSDAAATAITSIAPTPMGTVDSKGGNRFPLWAT</sequence>
<gene>
    <name evidence="1" type="ORF">Pmar_PMAR015217</name>
</gene>
<dbReference type="Proteomes" id="UP000007800">
    <property type="component" value="Unassembled WGS sequence"/>
</dbReference>
<dbReference type="InParanoid" id="C5LRA6"/>
<dbReference type="GeneID" id="9043918"/>